<dbReference type="PANTHER" id="PTHR46188:SF1">
    <property type="entry name" value="BOLA-LIKE PROTEIN 3"/>
    <property type="match status" value="1"/>
</dbReference>
<dbReference type="GO" id="GO:0005759">
    <property type="term" value="C:mitochondrial matrix"/>
    <property type="evidence" value="ECO:0007669"/>
    <property type="project" value="TreeGrafter"/>
</dbReference>
<dbReference type="InterPro" id="IPR036065">
    <property type="entry name" value="BolA-like_sf"/>
</dbReference>
<evidence type="ECO:0000256" key="2">
    <source>
        <dbReference type="RuleBase" id="RU003860"/>
    </source>
</evidence>
<accession>A0A7S3VSX3</accession>
<evidence type="ECO:0000313" key="3">
    <source>
        <dbReference type="EMBL" id="CAE0504388.1"/>
    </source>
</evidence>
<gene>
    <name evidence="3" type="ORF">DTER00134_LOCUS19461</name>
</gene>
<dbReference type="SUPFAM" id="SSF82657">
    <property type="entry name" value="BolA-like"/>
    <property type="match status" value="1"/>
</dbReference>
<proteinExistence type="inferred from homology"/>
<evidence type="ECO:0000256" key="1">
    <source>
        <dbReference type="ARBA" id="ARBA00005578"/>
    </source>
</evidence>
<sequence>MMSLIQRCSSAFASSSSSLGSSWGPSLARLFATVSITASNPTEKDVAERIAAALKGSKRIEVEDVSGGCGAMYRIEVEASDFKGLPIVKQHQAVAAILKDDIAKWHGMQLTTRASEPQAPVSS</sequence>
<dbReference type="Pfam" id="PF01722">
    <property type="entry name" value="BolA"/>
    <property type="match status" value="1"/>
</dbReference>
<dbReference type="PANTHER" id="PTHR46188">
    <property type="entry name" value="BOLA-LIKE PROTEIN 3"/>
    <property type="match status" value="1"/>
</dbReference>
<dbReference type="EMBL" id="HBIP01031971">
    <property type="protein sequence ID" value="CAE0504388.1"/>
    <property type="molecule type" value="Transcribed_RNA"/>
</dbReference>
<dbReference type="AlphaFoldDB" id="A0A7S3VSX3"/>
<comment type="similarity">
    <text evidence="1 2">Belongs to the BolA/IbaG family.</text>
</comment>
<reference evidence="3" key="1">
    <citation type="submission" date="2021-01" db="EMBL/GenBank/DDBJ databases">
        <authorList>
            <person name="Corre E."/>
            <person name="Pelletier E."/>
            <person name="Niang G."/>
            <person name="Scheremetjew M."/>
            <person name="Finn R."/>
            <person name="Kale V."/>
            <person name="Holt S."/>
            <person name="Cochrane G."/>
            <person name="Meng A."/>
            <person name="Brown T."/>
            <person name="Cohen L."/>
        </authorList>
    </citation>
    <scope>NUCLEOTIDE SEQUENCE</scope>
    <source>
        <strain evidence="3">CCMP1320</strain>
    </source>
</reference>
<dbReference type="InterPro" id="IPR002634">
    <property type="entry name" value="BolA"/>
</dbReference>
<dbReference type="InterPro" id="IPR052275">
    <property type="entry name" value="Mt_Fe-S_assembly_factor"/>
</dbReference>
<organism evidence="3">
    <name type="scientific">Dunaliella tertiolecta</name>
    <name type="common">Green alga</name>
    <dbReference type="NCBI Taxonomy" id="3047"/>
    <lineage>
        <taxon>Eukaryota</taxon>
        <taxon>Viridiplantae</taxon>
        <taxon>Chlorophyta</taxon>
        <taxon>core chlorophytes</taxon>
        <taxon>Chlorophyceae</taxon>
        <taxon>CS clade</taxon>
        <taxon>Chlamydomonadales</taxon>
        <taxon>Dunaliellaceae</taxon>
        <taxon>Dunaliella</taxon>
    </lineage>
</organism>
<evidence type="ECO:0008006" key="4">
    <source>
        <dbReference type="Google" id="ProtNLM"/>
    </source>
</evidence>
<dbReference type="Gene3D" id="3.30.300.90">
    <property type="entry name" value="BolA-like"/>
    <property type="match status" value="1"/>
</dbReference>
<name>A0A7S3VSX3_DUNTE</name>
<protein>
    <recommendedName>
        <fullName evidence="4">Bola-like protein</fullName>
    </recommendedName>
</protein>